<dbReference type="InterPro" id="IPR014001">
    <property type="entry name" value="Helicase_ATP-bd"/>
</dbReference>
<dbReference type="CDD" id="cd18793">
    <property type="entry name" value="SF2_C_SNF"/>
    <property type="match status" value="1"/>
</dbReference>
<dbReference type="Pfam" id="PF00271">
    <property type="entry name" value="Helicase_C"/>
    <property type="match status" value="1"/>
</dbReference>
<dbReference type="Proteomes" id="UP001628193">
    <property type="component" value="Unassembled WGS sequence"/>
</dbReference>
<accession>A0ABQ0C6B3</accession>
<feature type="domain" description="Helicase ATP-binding" evidence="2">
    <location>
        <begin position="963"/>
        <end position="1119"/>
    </location>
</feature>
<dbReference type="Pfam" id="PF00176">
    <property type="entry name" value="SNF2-rel_dom"/>
    <property type="match status" value="1"/>
</dbReference>
<name>A0ABQ0C6B3_9PROT</name>
<evidence type="ECO:0000259" key="3">
    <source>
        <dbReference type="PROSITE" id="PS51194"/>
    </source>
</evidence>
<sequence length="1406" mass="158196">MDARLRFASLSPLELCVARLIAIFYLPVTRTELFKALQKCAPAIAGARGTGLSHQLDLALVVLKGEGMFVDEKISRGVNGVRMPAAISWEVMERLAEDEENFAPLVAAVQETTPAVIQYSWGMARAVSLDLCVREIRIGLFMNDLNPVRYFLNLAERAFPDFDRPSLLVRLCLQPFRPDWFAAREPALQAEVLAGLIAEVTRGCLPFEGIIPVLEARRALSDEAHGPLFRHVLVVLLLLSDRLEEAGEILRGPLPVDASLCLKGWWHALRGEYERALPVFEESQRNFEKSNKSKGKKPFLRHPGALYFILALLKTGNRLHRRTAMDYMDRLFRAGDDPLRVAYEGLFALALVMDNRVRAAKSWLDRDENLPMDEEVFVQTIHRQLVSGPANRTLRSMAPAGRFFQVLAQYWVEPDKARTQQSELAELIEQAEMNGHRWMAREARGLLAVLEGREVSEQRCVVAMLRPKATWEWALEALEDVAGELRDSQGGASEGESREASRLIWLISVPKSGQCFVTAREQKTTVKGEWTRGRVLTQRTLRGLTLMPGRLSPQDAKLCSAVEVDFNRYGARESRMEGHRLLPLLVGHPLVFWEEEPTVNVEVVAGEPELCVREEQGRLLIHFSEDATRIGAYALRETPTRCRVVEILPRHKEVADILGKGLEIPAGERERVLRILPGLSTLATLQSGIGGVGEHLPEVEASSKPRVQVLPYNQGLRIKIMTRPFGDDGPWLPPGEGASTLIAEVGGRRAQTHRDLKEERKRAERVLKTSPILNASRNREWEWSFDEPESCLQLLSELHDLEDGVEPEWPEGERLRVSRPLSFGAMRLSFERQKDWFAVDGGLRVDETRVIGLQELLKLMEGNEGRFVPLGEGRYLALTEEFRKRLAQLEAFSQSAGAKRQVHPLAIAALEPMMREAGEGWIDPAWAEQIERLRRVNDWVPEIPSTFTAELREYQKEGVRWLLRLASWGAGACLADDMGLGKTLQALALLVARAPGGPALVVAPTSVCMNWLDESRRWAPTLNLRMFGGSDRQEQLEGLGPFDVLVCSYGLMQNESERFAAIQWNSLVLDEAQAIKNRMTKRSKAVMELTAAFRMVTTGTPVENHLGELWNIFRFLNPGLLGSLERFNKRFAGPIERDGNDEARLRLKSLIRPFVLRRLKSQVLEELPPRTEITLRVELDDQERAFYEALRRNAVERLSAIQGPEEDRRFQILAEITRLRRACCHPALVAPECGLPGAKVALFAEVLEELLANGHKVLVFSQFTSYLAIIRELLDREKLVYQYLDGATPPAARREAVEAFQSGVGDLFLISLKAGGLGLNLTAADYVIHMDPWWNPAVEDQASDRAHRFGQQRPVTVYRLVIRDSIEEKIVDLHRHKRDLADGLLGGGQTASSISPEELMRLLAEG</sequence>
<dbReference type="SMART" id="SM00487">
    <property type="entry name" value="DEXDc"/>
    <property type="match status" value="1"/>
</dbReference>
<comment type="caution">
    <text evidence="4">The sequence shown here is derived from an EMBL/GenBank/DDBJ whole genome shotgun (WGS) entry which is preliminary data.</text>
</comment>
<evidence type="ECO:0000259" key="2">
    <source>
        <dbReference type="PROSITE" id="PS51192"/>
    </source>
</evidence>
<evidence type="ECO:0000313" key="5">
    <source>
        <dbReference type="Proteomes" id="UP001628193"/>
    </source>
</evidence>
<reference evidence="4 5" key="1">
    <citation type="submission" date="2024-09" db="EMBL/GenBank/DDBJ databases">
        <title>Draft genome sequence of Candidatus Magnetaquicoccaceae bacterium FCR-1.</title>
        <authorList>
            <person name="Shimoshige H."/>
            <person name="Shimamura S."/>
            <person name="Taoka A."/>
            <person name="Kobayashi H."/>
            <person name="Maekawa T."/>
        </authorList>
    </citation>
    <scope>NUCLEOTIDE SEQUENCE [LARGE SCALE GENOMIC DNA]</scope>
    <source>
        <strain evidence="4 5">FCR-1</strain>
    </source>
</reference>
<keyword evidence="5" id="KW-1185">Reference proteome</keyword>
<dbReference type="InterPro" id="IPR000330">
    <property type="entry name" value="SNF2_N"/>
</dbReference>
<dbReference type="InterPro" id="IPR038718">
    <property type="entry name" value="SNF2-like_sf"/>
</dbReference>
<dbReference type="PROSITE" id="PS51194">
    <property type="entry name" value="HELICASE_CTER"/>
    <property type="match status" value="1"/>
</dbReference>
<dbReference type="SUPFAM" id="SSF52540">
    <property type="entry name" value="P-loop containing nucleoside triphosphate hydrolases"/>
    <property type="match status" value="2"/>
</dbReference>
<evidence type="ECO:0000313" key="4">
    <source>
        <dbReference type="EMBL" id="GAB0056417.1"/>
    </source>
</evidence>
<feature type="domain" description="Helicase C-terminal" evidence="3">
    <location>
        <begin position="1246"/>
        <end position="1400"/>
    </location>
</feature>
<dbReference type="InterPro" id="IPR049730">
    <property type="entry name" value="SNF2/RAD54-like_C"/>
</dbReference>
<dbReference type="Gene3D" id="3.40.50.300">
    <property type="entry name" value="P-loop containing nucleotide triphosphate hydrolases"/>
    <property type="match status" value="1"/>
</dbReference>
<keyword evidence="1" id="KW-0378">Hydrolase</keyword>
<dbReference type="CDD" id="cd18012">
    <property type="entry name" value="DEXQc_arch_SWI2_SNF2"/>
    <property type="match status" value="1"/>
</dbReference>
<dbReference type="PANTHER" id="PTHR10799">
    <property type="entry name" value="SNF2/RAD54 HELICASE FAMILY"/>
    <property type="match status" value="1"/>
</dbReference>
<dbReference type="Gene3D" id="3.40.50.10810">
    <property type="entry name" value="Tandem AAA-ATPase domain"/>
    <property type="match status" value="1"/>
</dbReference>
<dbReference type="InterPro" id="IPR001650">
    <property type="entry name" value="Helicase_C-like"/>
</dbReference>
<dbReference type="InterPro" id="IPR027417">
    <property type="entry name" value="P-loop_NTPase"/>
</dbReference>
<dbReference type="EMBL" id="BAAFGK010000002">
    <property type="protein sequence ID" value="GAB0056417.1"/>
    <property type="molecule type" value="Genomic_DNA"/>
</dbReference>
<dbReference type="PROSITE" id="PS51192">
    <property type="entry name" value="HELICASE_ATP_BIND_1"/>
    <property type="match status" value="1"/>
</dbReference>
<gene>
    <name evidence="4" type="ORF">SIID45300_00724</name>
</gene>
<protein>
    <submittedName>
        <fullName evidence="4">Uncharacterized protein</fullName>
    </submittedName>
</protein>
<proteinExistence type="predicted"/>
<dbReference type="SMART" id="SM00490">
    <property type="entry name" value="HELICc"/>
    <property type="match status" value="1"/>
</dbReference>
<organism evidence="4 5">
    <name type="scientific">Candidatus Magnetaquiglobus chichijimensis</name>
    <dbReference type="NCBI Taxonomy" id="3141448"/>
    <lineage>
        <taxon>Bacteria</taxon>
        <taxon>Pseudomonadati</taxon>
        <taxon>Pseudomonadota</taxon>
        <taxon>Magnetococcia</taxon>
        <taxon>Magnetococcales</taxon>
        <taxon>Candidatus Magnetaquicoccaceae</taxon>
        <taxon>Candidatus Magnetaquiglobus</taxon>
    </lineage>
</organism>
<evidence type="ECO:0000256" key="1">
    <source>
        <dbReference type="ARBA" id="ARBA00022801"/>
    </source>
</evidence>